<keyword evidence="1" id="KW-0732">Signal</keyword>
<organism evidence="3">
    <name type="scientific">Schlesneria paludicola</name>
    <dbReference type="NCBI Taxonomy" id="360056"/>
    <lineage>
        <taxon>Bacteria</taxon>
        <taxon>Pseudomonadati</taxon>
        <taxon>Planctomycetota</taxon>
        <taxon>Planctomycetia</taxon>
        <taxon>Planctomycetales</taxon>
        <taxon>Planctomycetaceae</taxon>
        <taxon>Schlesneria</taxon>
    </lineage>
</organism>
<dbReference type="AlphaFoldDB" id="A0A7C4LJ40"/>
<feature type="chain" id="PRO_5027773419" description="Neutral/alkaline non-lysosomal ceramidase N-terminal domain-containing protein" evidence="1">
    <location>
        <begin position="32"/>
        <end position="491"/>
    </location>
</feature>
<evidence type="ECO:0000313" key="3">
    <source>
        <dbReference type="EMBL" id="HGT38272.1"/>
    </source>
</evidence>
<gene>
    <name evidence="3" type="ORF">ENS64_03270</name>
</gene>
<evidence type="ECO:0000256" key="1">
    <source>
        <dbReference type="SAM" id="SignalP"/>
    </source>
</evidence>
<dbReference type="EMBL" id="DSVQ01000006">
    <property type="protein sequence ID" value="HGT38272.1"/>
    <property type="molecule type" value="Genomic_DNA"/>
</dbReference>
<feature type="signal peptide" evidence="1">
    <location>
        <begin position="1"/>
        <end position="31"/>
    </location>
</feature>
<feature type="domain" description="Neutral/alkaline non-lysosomal ceramidase N-terminal" evidence="2">
    <location>
        <begin position="66"/>
        <end position="186"/>
    </location>
</feature>
<dbReference type="Pfam" id="PF04734">
    <property type="entry name" value="Ceramidase_alk"/>
    <property type="match status" value="1"/>
</dbReference>
<evidence type="ECO:0000259" key="2">
    <source>
        <dbReference type="Pfam" id="PF04734"/>
    </source>
</evidence>
<comment type="caution">
    <text evidence="3">The sequence shown here is derived from an EMBL/GenBank/DDBJ whole genome shotgun (WGS) entry which is preliminary data.</text>
</comment>
<accession>A0A7C4LJ40</accession>
<proteinExistence type="predicted"/>
<name>A0A7C4LJ40_9PLAN</name>
<protein>
    <recommendedName>
        <fullName evidence="2">Neutral/alkaline non-lysosomal ceramidase N-terminal domain-containing protein</fullName>
    </recommendedName>
</protein>
<reference evidence="3" key="1">
    <citation type="journal article" date="2020" name="mSystems">
        <title>Genome- and Community-Level Interaction Insights into Carbon Utilization and Element Cycling Functions of Hydrothermarchaeota in Hydrothermal Sediment.</title>
        <authorList>
            <person name="Zhou Z."/>
            <person name="Liu Y."/>
            <person name="Xu W."/>
            <person name="Pan J."/>
            <person name="Luo Z.H."/>
            <person name="Li M."/>
        </authorList>
    </citation>
    <scope>NUCLEOTIDE SEQUENCE [LARGE SCALE GENOMIC DNA]</scope>
    <source>
        <strain evidence="3">SpSt-508</strain>
    </source>
</reference>
<dbReference type="InterPro" id="IPR031329">
    <property type="entry name" value="NEUT/ALK_ceramidase_N"/>
</dbReference>
<sequence>MYTALTGSEAVMKACRCVCFVSFLAWGAAWAAPAEEVLSFRAGAAVSNITPDIGGDIVGGFTPIPSRHIHDDLHARCLVLDDGRGRLALVVCDLLAIHRVVSDEARRRIHERLGIPPERVLISATHTHSATSALGSNRLQYQQTLDEYQEFVVRRIVDGVQRAVNNLQPAELGFGSVDVPEHVFNRRWFMRPGTVPPNPFGGTDLVKMNPPAGSPNLTEPAGPIDPAVCFLAVRAPQGPLIAIYAAYSLHYVGGVGPGHISADYFGLFCERLRTLVEPEPRDPPFVALLANGTSGDINNINFRNPRPAQPPYAQMRFVAYDLAEKVQGALARVQYRREVTLDARYREPEIACRKPTSAQWEWARKTLAEPPADPNKTDLARIYAERTLRMAEYPETVPVPLQVLRIGEVVIGTMPCEVFAEIGLEFKARSPQQPAFLVELAHGSLGYLPTPRQHDWGGYETWLGTNRLERTASDKLLAELLEMVAEVKLGP</sequence>